<dbReference type="InterPro" id="IPR052411">
    <property type="entry name" value="c-mor_Regulatory_Protein"/>
</dbReference>
<dbReference type="InterPro" id="IPR014875">
    <property type="entry name" value="Mor_transcription_activator"/>
</dbReference>
<evidence type="ECO:0000313" key="2">
    <source>
        <dbReference type="EMBL" id="MEF2968342.1"/>
    </source>
</evidence>
<feature type="domain" description="Mor transcription activator" evidence="1">
    <location>
        <begin position="19"/>
        <end position="84"/>
    </location>
</feature>
<protein>
    <submittedName>
        <fullName evidence="2">Mor transcription activator family protein</fullName>
    </submittedName>
</protein>
<dbReference type="Proteomes" id="UP001306950">
    <property type="component" value="Unassembled WGS sequence"/>
</dbReference>
<accession>A0ABU7VZK0</accession>
<organism evidence="2 4">
    <name type="scientific">Paenibacillus haidiansis</name>
    <dbReference type="NCBI Taxonomy" id="1574488"/>
    <lineage>
        <taxon>Bacteria</taxon>
        <taxon>Bacillati</taxon>
        <taxon>Bacillota</taxon>
        <taxon>Bacilli</taxon>
        <taxon>Bacillales</taxon>
        <taxon>Paenibacillaceae</taxon>
        <taxon>Paenibacillus</taxon>
    </lineage>
</organism>
<evidence type="ECO:0000313" key="3">
    <source>
        <dbReference type="EMBL" id="MEF2968823.1"/>
    </source>
</evidence>
<dbReference type="SUPFAM" id="SSF46689">
    <property type="entry name" value="Homeodomain-like"/>
    <property type="match status" value="1"/>
</dbReference>
<proteinExistence type="predicted"/>
<dbReference type="RefSeq" id="WP_331848525.1">
    <property type="nucleotide sequence ID" value="NZ_JAZHPZ010000014.1"/>
</dbReference>
<gene>
    <name evidence="2" type="ORF">V3851_21135</name>
    <name evidence="3" type="ORF">V3851_23795</name>
</gene>
<dbReference type="InterPro" id="IPR009057">
    <property type="entry name" value="Homeodomain-like_sf"/>
</dbReference>
<name>A0ABU7VZK0_9BACL</name>
<dbReference type="PANTHER" id="PTHR37812:SF1">
    <property type="entry name" value="MU-LIKE PROPHAGE FLUMU PROTEIN C"/>
    <property type="match status" value="1"/>
</dbReference>
<keyword evidence="4" id="KW-1185">Reference proteome</keyword>
<dbReference type="EMBL" id="JAZHPZ010000019">
    <property type="protein sequence ID" value="MEF2968823.1"/>
    <property type="molecule type" value="Genomic_DNA"/>
</dbReference>
<dbReference type="EMBL" id="JAZHPZ010000014">
    <property type="protein sequence ID" value="MEF2968342.1"/>
    <property type="molecule type" value="Genomic_DNA"/>
</dbReference>
<dbReference type="Pfam" id="PF08765">
    <property type="entry name" value="Mor"/>
    <property type="match status" value="1"/>
</dbReference>
<dbReference type="Gene3D" id="1.10.10.60">
    <property type="entry name" value="Homeodomain-like"/>
    <property type="match status" value="1"/>
</dbReference>
<comment type="caution">
    <text evidence="2">The sequence shown here is derived from an EMBL/GenBank/DDBJ whole genome shotgun (WGS) entry which is preliminary data.</text>
</comment>
<evidence type="ECO:0000313" key="4">
    <source>
        <dbReference type="Proteomes" id="UP001306950"/>
    </source>
</evidence>
<evidence type="ECO:0000259" key="1">
    <source>
        <dbReference type="Pfam" id="PF08765"/>
    </source>
</evidence>
<reference evidence="2 4" key="1">
    <citation type="submission" date="2024-02" db="EMBL/GenBank/DDBJ databases">
        <title>A nitrogen-fixing paenibacillus bacterium.</title>
        <authorList>
            <person name="Zhang W.L."/>
            <person name="Chen S.F."/>
        </authorList>
    </citation>
    <scope>NUCLEOTIDE SEQUENCE [LARGE SCALE GENOMIC DNA]</scope>
    <source>
        <strain evidence="2 4">M1</strain>
    </source>
</reference>
<sequence>MDEWVNDLDIEMIPDAYREFAELIGVIGFYKLAQAFGGSTIYIPKADTILRPARDHHIKQEFNGYNHAELARKYDLTEKWIREICGPGHHKDQMTIFDFIDETP</sequence>
<dbReference type="PANTHER" id="PTHR37812">
    <property type="entry name" value="MU-LIKE PROPHAGE FLUMU PROTEIN C"/>
    <property type="match status" value="1"/>
</dbReference>